<comment type="caution">
    <text evidence="2">The sequence shown here is derived from an EMBL/GenBank/DDBJ whole genome shotgun (WGS) entry which is preliminary data.</text>
</comment>
<gene>
    <name evidence="1" type="ORF">ATNIH1004_010487</name>
    <name evidence="2" type="ORF">EYZ11_006329</name>
</gene>
<evidence type="ECO:0000313" key="4">
    <source>
        <dbReference type="Proteomes" id="UP000324241"/>
    </source>
</evidence>
<name>A0A4S3JI70_9EURO</name>
<dbReference type="VEuPathDB" id="FungiDB:EYZ11_006329"/>
<accession>A0A4S3JI70</accession>
<dbReference type="OrthoDB" id="419768at2759"/>
<dbReference type="GeneID" id="54333188"/>
<evidence type="ECO:0000313" key="3">
    <source>
        <dbReference type="Proteomes" id="UP000308092"/>
    </source>
</evidence>
<dbReference type="Proteomes" id="UP000308092">
    <property type="component" value="Unassembled WGS sequence"/>
</dbReference>
<keyword evidence="3" id="KW-1185">Reference proteome</keyword>
<dbReference type="Proteomes" id="UP000324241">
    <property type="component" value="Unassembled WGS sequence"/>
</dbReference>
<organism evidence="2 3">
    <name type="scientific">Aspergillus tanneri</name>
    <dbReference type="NCBI Taxonomy" id="1220188"/>
    <lineage>
        <taxon>Eukaryota</taxon>
        <taxon>Fungi</taxon>
        <taxon>Dikarya</taxon>
        <taxon>Ascomycota</taxon>
        <taxon>Pezizomycotina</taxon>
        <taxon>Eurotiomycetes</taxon>
        <taxon>Eurotiomycetidae</taxon>
        <taxon>Eurotiales</taxon>
        <taxon>Aspergillaceae</taxon>
        <taxon>Aspergillus</taxon>
        <taxon>Aspergillus subgen. Circumdati</taxon>
    </lineage>
</organism>
<dbReference type="PANTHER" id="PTHR46980">
    <property type="entry name" value="TRICALBIN-1-RELATED"/>
    <property type="match status" value="1"/>
</dbReference>
<dbReference type="PANTHER" id="PTHR46980:SF2">
    <property type="entry name" value="TRICALBIN-1-RELATED"/>
    <property type="match status" value="1"/>
</dbReference>
<dbReference type="EMBL" id="SOSA01000221">
    <property type="protein sequence ID" value="THC94188.1"/>
    <property type="molecule type" value="Genomic_DNA"/>
</dbReference>
<protein>
    <recommendedName>
        <fullName evidence="5">SMP-LTD domain-containing protein</fullName>
    </recommendedName>
</protein>
<evidence type="ECO:0000313" key="1">
    <source>
        <dbReference type="EMBL" id="KAA8643713.1"/>
    </source>
</evidence>
<evidence type="ECO:0000313" key="2">
    <source>
        <dbReference type="EMBL" id="THC94188.1"/>
    </source>
</evidence>
<evidence type="ECO:0008006" key="5">
    <source>
        <dbReference type="Google" id="ProtNLM"/>
    </source>
</evidence>
<dbReference type="RefSeq" id="XP_033423074.1">
    <property type="nucleotide sequence ID" value="XM_033575056.1"/>
</dbReference>
<dbReference type="EMBL" id="QUQM01000005">
    <property type="protein sequence ID" value="KAA8643713.1"/>
    <property type="molecule type" value="Genomic_DNA"/>
</dbReference>
<dbReference type="InterPro" id="IPR052455">
    <property type="entry name" value="Tricalbin_domain"/>
</dbReference>
<reference evidence="1 4" key="2">
    <citation type="submission" date="2019-08" db="EMBL/GenBank/DDBJ databases">
        <title>The genome sequence of a newly discovered highly antifungal drug resistant Aspergillus species, Aspergillus tanneri NIH 1004.</title>
        <authorList>
            <person name="Mounaud S."/>
            <person name="Singh I."/>
            <person name="Joardar V."/>
            <person name="Pakala S."/>
            <person name="Pakala S."/>
            <person name="Venepally P."/>
            <person name="Chung J.K."/>
            <person name="Losada L."/>
            <person name="Nierman W.C."/>
        </authorList>
    </citation>
    <scope>NUCLEOTIDE SEQUENCE [LARGE SCALE GENOMIC DNA]</scope>
    <source>
        <strain evidence="1 4">NIH1004</strain>
    </source>
</reference>
<sequence>MGRPSQKELKPGLSLTDTLDTLEQIYKESKVIVVGCLASWTLCRLNFSFPWLILLLAICRTYYQLSIQRVERAIRDELRRHHGSRKLQQGESIEWINVVFGRVWHLYQSRICDHIVRYVNSGLVRPGNETPAQKVIVQSLASMDQPVKFTKFIVHPKPDSPNLILEGRFQIDLTPPWVWNARRHLVERSHTEPLVNIAIVHRKQDHQQHDLMVQVKTFTGTGTLRLEFDLESAEPRIYPPQIELQDPPQIDCTMRTVSHHHFPFHFAHHVDWRKVVGMQIREGLGSAWHRPLPLPFLHLGERLVMRMMTWWWLLRQTRQN</sequence>
<dbReference type="AlphaFoldDB" id="A0A4S3JI70"/>
<proteinExistence type="predicted"/>
<dbReference type="STRING" id="1220188.A0A4S3JI70"/>
<reference evidence="2 3" key="1">
    <citation type="submission" date="2019-03" db="EMBL/GenBank/DDBJ databases">
        <title>The genome sequence of a newly discovered highly antifungal drug resistant Aspergillus species, Aspergillus tanneri NIH 1004.</title>
        <authorList>
            <person name="Mounaud S."/>
            <person name="Singh I."/>
            <person name="Joardar V."/>
            <person name="Pakala S."/>
            <person name="Pakala S."/>
            <person name="Venepally P."/>
            <person name="Hoover J."/>
            <person name="Nierman W."/>
            <person name="Chung J."/>
            <person name="Losada L."/>
        </authorList>
    </citation>
    <scope>NUCLEOTIDE SEQUENCE [LARGE SCALE GENOMIC DNA]</scope>
    <source>
        <strain evidence="2 3">NIH1004</strain>
    </source>
</reference>